<comment type="caution">
    <text evidence="2">The sequence shown here is derived from an EMBL/GenBank/DDBJ whole genome shotgun (WGS) entry which is preliminary data.</text>
</comment>
<dbReference type="EMBL" id="SMKZ01000002">
    <property type="protein sequence ID" value="TDE14990.1"/>
    <property type="molecule type" value="Genomic_DNA"/>
</dbReference>
<keyword evidence="3" id="KW-1185">Reference proteome</keyword>
<name>A0A4R5DRW7_9ACTN</name>
<dbReference type="OrthoDB" id="4941530at2"/>
<dbReference type="InterPro" id="IPR037401">
    <property type="entry name" value="SnoaL-like"/>
</dbReference>
<reference evidence="2 3" key="1">
    <citation type="submission" date="2019-03" db="EMBL/GenBank/DDBJ databases">
        <title>Draft genome sequences of novel Actinobacteria.</title>
        <authorList>
            <person name="Sahin N."/>
            <person name="Ay H."/>
            <person name="Saygin H."/>
        </authorList>
    </citation>
    <scope>NUCLEOTIDE SEQUENCE [LARGE SCALE GENOMIC DNA]</scope>
    <source>
        <strain evidence="2 3">5K138</strain>
    </source>
</reference>
<dbReference type="AlphaFoldDB" id="A0A4R5DRW7"/>
<organism evidence="2 3">
    <name type="scientific">Jiangella asiatica</name>
    <dbReference type="NCBI Taxonomy" id="2530372"/>
    <lineage>
        <taxon>Bacteria</taxon>
        <taxon>Bacillati</taxon>
        <taxon>Actinomycetota</taxon>
        <taxon>Actinomycetes</taxon>
        <taxon>Jiangellales</taxon>
        <taxon>Jiangellaceae</taxon>
        <taxon>Jiangella</taxon>
    </lineage>
</organism>
<protein>
    <submittedName>
        <fullName evidence="2">Nuclear transport factor 2 family protein</fullName>
    </submittedName>
</protein>
<gene>
    <name evidence="2" type="ORF">E1269_02450</name>
</gene>
<dbReference type="Pfam" id="PF13577">
    <property type="entry name" value="SnoaL_4"/>
    <property type="match status" value="1"/>
</dbReference>
<dbReference type="Gene3D" id="3.10.450.50">
    <property type="match status" value="1"/>
</dbReference>
<evidence type="ECO:0000259" key="1">
    <source>
        <dbReference type="Pfam" id="PF13577"/>
    </source>
</evidence>
<dbReference type="InterPro" id="IPR032710">
    <property type="entry name" value="NTF2-like_dom_sf"/>
</dbReference>
<dbReference type="CDD" id="cd00531">
    <property type="entry name" value="NTF2_like"/>
    <property type="match status" value="1"/>
</dbReference>
<accession>A0A4R5DRW7</accession>
<feature type="domain" description="SnoaL-like" evidence="1">
    <location>
        <begin position="26"/>
        <end position="152"/>
    </location>
</feature>
<dbReference type="InParanoid" id="A0A4R5DRW7"/>
<evidence type="ECO:0000313" key="3">
    <source>
        <dbReference type="Proteomes" id="UP000294739"/>
    </source>
</evidence>
<dbReference type="RefSeq" id="WP_131890702.1">
    <property type="nucleotide sequence ID" value="NZ_SMKZ01000002.1"/>
</dbReference>
<dbReference type="Proteomes" id="UP000294739">
    <property type="component" value="Unassembled WGS sequence"/>
</dbReference>
<proteinExistence type="predicted"/>
<sequence>MNRVGNGNRYLPASEDAVQSPGHAAIERALTQLSLQYTHWVDSGQGSRLASLFTEDGCFDAGGVRMVGQQELRRGFAIREGRRDLLTRHVCTNMLFEIHDDRRASGVIYLTLYRASVPEAAELPVEFSGPAVVGTYHDDYARVGDAWLIRSRQARLAFVSPDDVTWSLDDDPEG</sequence>
<dbReference type="SUPFAM" id="SSF54427">
    <property type="entry name" value="NTF2-like"/>
    <property type="match status" value="1"/>
</dbReference>
<evidence type="ECO:0000313" key="2">
    <source>
        <dbReference type="EMBL" id="TDE14990.1"/>
    </source>
</evidence>